<comment type="caution">
    <text evidence="2">The sequence shown here is derived from an EMBL/GenBank/DDBJ whole genome shotgun (WGS) entry which is preliminary data.</text>
</comment>
<evidence type="ECO:0000313" key="3">
    <source>
        <dbReference type="EMBL" id="CAL4803651.1"/>
    </source>
</evidence>
<reference evidence="3 4" key="2">
    <citation type="submission" date="2024-05" db="EMBL/GenBank/DDBJ databases">
        <authorList>
            <person name="Chen Y."/>
            <person name="Shah S."/>
            <person name="Dougan E. K."/>
            <person name="Thang M."/>
            <person name="Chan C."/>
        </authorList>
    </citation>
    <scope>NUCLEOTIDE SEQUENCE [LARGE SCALE GENOMIC DNA]</scope>
</reference>
<dbReference type="OrthoDB" id="10334092at2759"/>
<evidence type="ECO:0000256" key="1">
    <source>
        <dbReference type="SAM" id="MobiDB-lite"/>
    </source>
</evidence>
<dbReference type="EMBL" id="CAMXCT010006579">
    <property type="protein sequence ID" value="CAI4016339.1"/>
    <property type="molecule type" value="Genomic_DNA"/>
</dbReference>
<evidence type="ECO:0000313" key="2">
    <source>
        <dbReference type="EMBL" id="CAI4016339.1"/>
    </source>
</evidence>
<protein>
    <submittedName>
        <fullName evidence="2">Uncharacterized protein</fullName>
    </submittedName>
</protein>
<feature type="region of interest" description="Disordered" evidence="1">
    <location>
        <begin position="1"/>
        <end position="33"/>
    </location>
</feature>
<dbReference type="Proteomes" id="UP001152797">
    <property type="component" value="Unassembled WGS sequence"/>
</dbReference>
<keyword evidence="4" id="KW-1185">Reference proteome</keyword>
<dbReference type="EMBL" id="CAMXCT020006579">
    <property type="protein sequence ID" value="CAL1169714.1"/>
    <property type="molecule type" value="Genomic_DNA"/>
</dbReference>
<organism evidence="2">
    <name type="scientific">Cladocopium goreaui</name>
    <dbReference type="NCBI Taxonomy" id="2562237"/>
    <lineage>
        <taxon>Eukaryota</taxon>
        <taxon>Sar</taxon>
        <taxon>Alveolata</taxon>
        <taxon>Dinophyceae</taxon>
        <taxon>Suessiales</taxon>
        <taxon>Symbiodiniaceae</taxon>
        <taxon>Cladocopium</taxon>
    </lineage>
</organism>
<reference evidence="2" key="1">
    <citation type="submission" date="2022-10" db="EMBL/GenBank/DDBJ databases">
        <authorList>
            <person name="Chen Y."/>
            <person name="Dougan E. K."/>
            <person name="Chan C."/>
            <person name="Rhodes N."/>
            <person name="Thang M."/>
        </authorList>
    </citation>
    <scope>NUCLEOTIDE SEQUENCE</scope>
</reference>
<proteinExistence type="predicted"/>
<gene>
    <name evidence="2" type="ORF">C1SCF055_LOCUS41091</name>
</gene>
<evidence type="ECO:0000313" key="4">
    <source>
        <dbReference type="Proteomes" id="UP001152797"/>
    </source>
</evidence>
<dbReference type="AlphaFoldDB" id="A0A9P1DV98"/>
<sequence>MADNAREQDAGERGEVKRVLGRQQEPEKARLNSAEKRHGLTWTEMHAYKDRMTFPILPTMMAVEELPKDISLCDSVFRSLDRCIDKGIESENPAHPYSRMVICKPHWIRFIKCVKRRDELVLRGVKRWERSYYSSLDEPSQSEYLEDISTKMRYFLYAASHTKDHEKRKRCWAAVLGTRLETNAQHCAIRHSNLLKPEDTPSAMV</sequence>
<accession>A0A9P1DV98</accession>
<dbReference type="EMBL" id="CAMXCT030006579">
    <property type="protein sequence ID" value="CAL4803651.1"/>
    <property type="molecule type" value="Genomic_DNA"/>
</dbReference>
<name>A0A9P1DV98_9DINO</name>